<dbReference type="SMART" id="SM00862">
    <property type="entry name" value="Trans_reg_C"/>
    <property type="match status" value="1"/>
</dbReference>
<dbReference type="PROSITE" id="PS51755">
    <property type="entry name" value="OMPR_PHOB"/>
    <property type="match status" value="1"/>
</dbReference>
<gene>
    <name evidence="4" type="ORF">PL78_17385</name>
</gene>
<organism evidence="4 5">
    <name type="scientific">Yersinia entomophaga</name>
    <dbReference type="NCBI Taxonomy" id="935293"/>
    <lineage>
        <taxon>Bacteria</taxon>
        <taxon>Pseudomonadati</taxon>
        <taxon>Pseudomonadota</taxon>
        <taxon>Gammaproteobacteria</taxon>
        <taxon>Enterobacterales</taxon>
        <taxon>Yersiniaceae</taxon>
        <taxon>Yersinia</taxon>
    </lineage>
</organism>
<keyword evidence="5" id="KW-1185">Reference proteome</keyword>
<reference evidence="5" key="1">
    <citation type="journal article" date="2016" name="Toxins">
        <title>The Draft Genome Sequence of the Yersinia entomophaga Entomopathogenic Type Strain MH96T.</title>
        <authorList>
            <person name="Hurst M.R."/>
            <person name="Beattie A."/>
            <person name="Altermann E."/>
            <person name="Moraga R.M."/>
            <person name="Harper L.A."/>
            <person name="Calder J."/>
            <person name="Laugraud A."/>
        </authorList>
    </citation>
    <scope>NUCLEOTIDE SEQUENCE [LARGE SCALE GENOMIC DNA]</scope>
    <source>
        <strain evidence="5">MH96</strain>
    </source>
</reference>
<evidence type="ECO:0000313" key="5">
    <source>
        <dbReference type="Proteomes" id="UP000266744"/>
    </source>
</evidence>
<accession>A0ABN4PX87</accession>
<dbReference type="Proteomes" id="UP000266744">
    <property type="component" value="Chromosome"/>
</dbReference>
<name>A0ABN4PX87_YERET</name>
<dbReference type="Pfam" id="PF00486">
    <property type="entry name" value="Trans_reg_C"/>
    <property type="match status" value="1"/>
</dbReference>
<dbReference type="RefSeq" id="WP_064517554.1">
    <property type="nucleotide sequence ID" value="NZ_CP010029.1"/>
</dbReference>
<dbReference type="SUPFAM" id="SSF46894">
    <property type="entry name" value="C-terminal effector domain of the bipartite response regulators"/>
    <property type="match status" value="1"/>
</dbReference>
<dbReference type="Gene3D" id="1.10.10.10">
    <property type="entry name" value="Winged helix-like DNA-binding domain superfamily/Winged helix DNA-binding domain"/>
    <property type="match status" value="1"/>
</dbReference>
<evidence type="ECO:0000256" key="2">
    <source>
        <dbReference type="PROSITE-ProRule" id="PRU01091"/>
    </source>
</evidence>
<protein>
    <recommendedName>
        <fullName evidence="3">OmpR/PhoB-type domain-containing protein</fullName>
    </recommendedName>
</protein>
<evidence type="ECO:0000313" key="4">
    <source>
        <dbReference type="EMBL" id="ANI31584.1"/>
    </source>
</evidence>
<proteinExistence type="predicted"/>
<dbReference type="EMBL" id="CP010029">
    <property type="protein sequence ID" value="ANI31584.1"/>
    <property type="molecule type" value="Genomic_DNA"/>
</dbReference>
<dbReference type="InterPro" id="IPR036388">
    <property type="entry name" value="WH-like_DNA-bd_sf"/>
</dbReference>
<dbReference type="InterPro" id="IPR001867">
    <property type="entry name" value="OmpR/PhoB-type_DNA-bd"/>
</dbReference>
<dbReference type="InterPro" id="IPR016032">
    <property type="entry name" value="Sig_transdc_resp-reg_C-effctor"/>
</dbReference>
<feature type="DNA-binding region" description="OmpR/PhoB-type" evidence="2">
    <location>
        <begin position="1"/>
        <end position="96"/>
    </location>
</feature>
<evidence type="ECO:0000256" key="1">
    <source>
        <dbReference type="ARBA" id="ARBA00023125"/>
    </source>
</evidence>
<feature type="domain" description="OmpR/PhoB-type" evidence="3">
    <location>
        <begin position="1"/>
        <end position="96"/>
    </location>
</feature>
<sequence length="138" mass="16399">MMYFVVADEKIVYSLKGSVELTNKEYLLFIALVNHASNGQLIDRDDLLTLVWPEREMTINNNNIHQLFSRLKKKVVLISDDFELQSLRGKSYKVNNKKNMSVRYINHNSIFYRSIKVIFSLYRKIFRRNTFRDNADTL</sequence>
<evidence type="ECO:0000259" key="3">
    <source>
        <dbReference type="PROSITE" id="PS51755"/>
    </source>
</evidence>
<keyword evidence="1 2" id="KW-0238">DNA-binding</keyword>